<gene>
    <name evidence="8" type="ORF">MKUB_03210</name>
</gene>
<feature type="transmembrane region" description="Helical" evidence="6">
    <location>
        <begin position="13"/>
        <end position="36"/>
    </location>
</feature>
<evidence type="ECO:0000256" key="1">
    <source>
        <dbReference type="ARBA" id="ARBA00004651"/>
    </source>
</evidence>
<name>A0ABQ1BGW2_9MYCO</name>
<evidence type="ECO:0000256" key="3">
    <source>
        <dbReference type="ARBA" id="ARBA00022692"/>
    </source>
</evidence>
<evidence type="ECO:0000313" key="9">
    <source>
        <dbReference type="Proteomes" id="UP000465306"/>
    </source>
</evidence>
<evidence type="ECO:0000259" key="7">
    <source>
        <dbReference type="Pfam" id="PF06271"/>
    </source>
</evidence>
<proteinExistence type="predicted"/>
<dbReference type="Pfam" id="PF06271">
    <property type="entry name" value="RDD"/>
    <property type="match status" value="1"/>
</dbReference>
<organism evidence="8 9">
    <name type="scientific">Mycobacterium kubicae</name>
    <dbReference type="NCBI Taxonomy" id="120959"/>
    <lineage>
        <taxon>Bacteria</taxon>
        <taxon>Bacillati</taxon>
        <taxon>Actinomycetota</taxon>
        <taxon>Actinomycetes</taxon>
        <taxon>Mycobacteriales</taxon>
        <taxon>Mycobacteriaceae</taxon>
        <taxon>Mycobacterium</taxon>
        <taxon>Mycobacterium simiae complex</taxon>
    </lineage>
</organism>
<evidence type="ECO:0000256" key="5">
    <source>
        <dbReference type="ARBA" id="ARBA00023136"/>
    </source>
</evidence>
<accession>A0ABQ1BGW2</accession>
<protein>
    <submittedName>
        <fullName evidence="8">Membrane protein</fullName>
    </submittedName>
</protein>
<evidence type="ECO:0000256" key="2">
    <source>
        <dbReference type="ARBA" id="ARBA00022475"/>
    </source>
</evidence>
<keyword evidence="2" id="KW-1003">Cell membrane</keyword>
<evidence type="ECO:0000256" key="6">
    <source>
        <dbReference type="SAM" id="Phobius"/>
    </source>
</evidence>
<comment type="subcellular location">
    <subcellularLocation>
        <location evidence="1">Cell membrane</location>
        <topology evidence="1">Multi-pass membrane protein</topology>
    </subcellularLocation>
</comment>
<comment type="caution">
    <text evidence="8">The sequence shown here is derived from an EMBL/GenBank/DDBJ whole genome shotgun (WGS) entry which is preliminary data.</text>
</comment>
<feature type="transmembrane region" description="Helical" evidence="6">
    <location>
        <begin position="119"/>
        <end position="143"/>
    </location>
</feature>
<dbReference type="PANTHER" id="PTHR36115:SF6">
    <property type="entry name" value="PROLINE-RICH ANTIGEN HOMOLOG"/>
    <property type="match status" value="1"/>
</dbReference>
<feature type="domain" description="RDD" evidence="7">
    <location>
        <begin position="13"/>
        <end position="100"/>
    </location>
</feature>
<keyword evidence="3 6" id="KW-0812">Transmembrane</keyword>
<reference evidence="8 9" key="1">
    <citation type="journal article" date="2019" name="Emerg. Microbes Infect.">
        <title>Comprehensive subspecies identification of 175 nontuberculous mycobacteria species based on 7547 genomic profiles.</title>
        <authorList>
            <person name="Matsumoto Y."/>
            <person name="Kinjo T."/>
            <person name="Motooka D."/>
            <person name="Nabeya D."/>
            <person name="Jung N."/>
            <person name="Uechi K."/>
            <person name="Horii T."/>
            <person name="Iida T."/>
            <person name="Fujita J."/>
            <person name="Nakamura S."/>
        </authorList>
    </citation>
    <scope>NUCLEOTIDE SEQUENCE [LARGE SCALE GENOMIC DNA]</scope>
    <source>
        <strain evidence="8 9">JCM 13573</strain>
    </source>
</reference>
<keyword evidence="9" id="KW-1185">Reference proteome</keyword>
<dbReference type="PANTHER" id="PTHR36115">
    <property type="entry name" value="PROLINE-RICH ANTIGEN HOMOLOG-RELATED"/>
    <property type="match status" value="1"/>
</dbReference>
<dbReference type="InterPro" id="IPR010432">
    <property type="entry name" value="RDD"/>
</dbReference>
<keyword evidence="5 6" id="KW-0472">Membrane</keyword>
<keyword evidence="4 6" id="KW-1133">Transmembrane helix</keyword>
<dbReference type="Proteomes" id="UP000465306">
    <property type="component" value="Unassembled WGS sequence"/>
</dbReference>
<dbReference type="EMBL" id="BLKU01000001">
    <property type="protein sequence ID" value="GFG62831.1"/>
    <property type="molecule type" value="Genomic_DNA"/>
</dbReference>
<sequence>MAVVSFTVAPRGAWWWVCIVVIGLLILLMSVNRVLLPTILGYSLGRGLFGITVVKDSGEPSDAWRLLLRELAHLLDTAAAFVGWLWPLWDSRNRTFADLLLHTESRVDPQERPADLRRWTAVAASIAAAACLAGAAVSYGVVYSCDRAIDQTRSEINTQGPKMVAQMLTYDPKTLHDDFARARSLATDRYRGQLAAQQDAVEKGGHPVVNEYWPRSGAIQSATPDRATMLLFLQGRRGVAPDERYISATVRVTFAKGSDDQWRIDDLNVITKPRPPGEGR</sequence>
<dbReference type="InterPro" id="IPR051791">
    <property type="entry name" value="Pra-immunoreactive"/>
</dbReference>
<evidence type="ECO:0000313" key="8">
    <source>
        <dbReference type="EMBL" id="GFG62831.1"/>
    </source>
</evidence>
<evidence type="ECO:0000256" key="4">
    <source>
        <dbReference type="ARBA" id="ARBA00022989"/>
    </source>
</evidence>